<name>A0AAD2HV71_9AGAR</name>
<dbReference type="Proteomes" id="UP001295794">
    <property type="component" value="Unassembled WGS sequence"/>
</dbReference>
<comment type="caution">
    <text evidence="1">The sequence shown here is derived from an EMBL/GenBank/DDBJ whole genome shotgun (WGS) entry which is preliminary data.</text>
</comment>
<sequence length="158" mass="17808">MFSLPTASGERPEGEVVENPIVLEGICTVDFDRLLSVFYPADFATRDCASVEEWTSILSLSTRWEFTSIRELAIQHLGPSTSAVERIALGRRFDVGPWLVPAYTELCERMDPLTLTEGQLLGVDIIIRIQQVRHSIRYASNLNRHHDSIVALVRDVLL</sequence>
<dbReference type="AlphaFoldDB" id="A0AAD2HV71"/>
<keyword evidence="2" id="KW-1185">Reference proteome</keyword>
<gene>
    <name evidence="1" type="ORF">MYCIT1_LOCUS33267</name>
</gene>
<evidence type="ECO:0008006" key="3">
    <source>
        <dbReference type="Google" id="ProtNLM"/>
    </source>
</evidence>
<reference evidence="1" key="1">
    <citation type="submission" date="2023-11" db="EMBL/GenBank/DDBJ databases">
        <authorList>
            <person name="De Vega J J."/>
            <person name="De Vega J J."/>
        </authorList>
    </citation>
    <scope>NUCLEOTIDE SEQUENCE</scope>
</reference>
<protein>
    <recommendedName>
        <fullName evidence="3">BTB domain-containing protein</fullName>
    </recommendedName>
</protein>
<dbReference type="EMBL" id="CAVNYO010000444">
    <property type="protein sequence ID" value="CAK5281911.1"/>
    <property type="molecule type" value="Genomic_DNA"/>
</dbReference>
<organism evidence="1 2">
    <name type="scientific">Mycena citricolor</name>
    <dbReference type="NCBI Taxonomy" id="2018698"/>
    <lineage>
        <taxon>Eukaryota</taxon>
        <taxon>Fungi</taxon>
        <taxon>Dikarya</taxon>
        <taxon>Basidiomycota</taxon>
        <taxon>Agaricomycotina</taxon>
        <taxon>Agaricomycetes</taxon>
        <taxon>Agaricomycetidae</taxon>
        <taxon>Agaricales</taxon>
        <taxon>Marasmiineae</taxon>
        <taxon>Mycenaceae</taxon>
        <taxon>Mycena</taxon>
    </lineage>
</organism>
<evidence type="ECO:0000313" key="1">
    <source>
        <dbReference type="EMBL" id="CAK5281911.1"/>
    </source>
</evidence>
<evidence type="ECO:0000313" key="2">
    <source>
        <dbReference type="Proteomes" id="UP001295794"/>
    </source>
</evidence>
<accession>A0AAD2HV71</accession>
<proteinExistence type="predicted"/>